<comment type="caution">
    <text evidence="3">The sequence shown here is derived from an EMBL/GenBank/DDBJ whole genome shotgun (WGS) entry which is preliminary data.</text>
</comment>
<gene>
    <name evidence="3" type="ORF">Zm00014a_009017</name>
</gene>
<evidence type="ECO:0000313" key="3">
    <source>
        <dbReference type="EMBL" id="PWZ58739.1"/>
    </source>
</evidence>
<dbReference type="AlphaFoldDB" id="A0A8J8YAF5"/>
<evidence type="ECO:0000256" key="1">
    <source>
        <dbReference type="SAM" id="MobiDB-lite"/>
    </source>
</evidence>
<sequence length="409" mass="46093">MASHPEHPAEPRAPPAPTTIGDLSDDLLREILLRLPSLPSLVCASLSCRAFLAAVRSSRAFRRRFRALHPPPLLGFFFDPDGNENPTFMPIRRGSDRGHAAAVRGLDAFLTRVPHEDDVFPGWQIMECRGGCLLLLNWRTKQLAAYNPLTGALDLVPKLPDDICKGHRGKFISGDFFLVVPDDEAPDRRSFRVVSSCHDKYRVRVAVFSSATRKWQILPWSEPVPTQPASGKYWLLSGRQVSGFLCWSHHKNAYKVLLDTATLQFSVIDLPYGLSGQGHLYRTGDTKDGKLCIVAAIDFSLFVWFRTPDAGGIDRWVLRHVLQLEDEVLEATEGSRNELEQLKVFAILDGIVYMTTFETFRDATLPCWYLSFCLETRKLEKLFYVKANGHAHPYFMPWPTALVGNNLSP</sequence>
<dbReference type="Proteomes" id="UP000251960">
    <property type="component" value="Chromosome 1"/>
</dbReference>
<dbReference type="InterPro" id="IPR056594">
    <property type="entry name" value="AT5G49610-like_b-prop"/>
</dbReference>
<organism evidence="3">
    <name type="scientific">Zea mays</name>
    <name type="common">Maize</name>
    <dbReference type="NCBI Taxonomy" id="4577"/>
    <lineage>
        <taxon>Eukaryota</taxon>
        <taxon>Viridiplantae</taxon>
        <taxon>Streptophyta</taxon>
        <taxon>Embryophyta</taxon>
        <taxon>Tracheophyta</taxon>
        <taxon>Spermatophyta</taxon>
        <taxon>Magnoliopsida</taxon>
        <taxon>Liliopsida</taxon>
        <taxon>Poales</taxon>
        <taxon>Poaceae</taxon>
        <taxon>PACMAD clade</taxon>
        <taxon>Panicoideae</taxon>
        <taxon>Andropogonodae</taxon>
        <taxon>Andropogoneae</taxon>
        <taxon>Tripsacinae</taxon>
        <taxon>Zea</taxon>
    </lineage>
</organism>
<dbReference type="Pfam" id="PF23635">
    <property type="entry name" value="Beta-prop_AT5G49610-like"/>
    <property type="match status" value="1"/>
</dbReference>
<accession>A0A8J8YAF5</accession>
<evidence type="ECO:0000259" key="2">
    <source>
        <dbReference type="Pfam" id="PF23635"/>
    </source>
</evidence>
<dbReference type="SUPFAM" id="SSF81383">
    <property type="entry name" value="F-box domain"/>
    <property type="match status" value="1"/>
</dbReference>
<dbReference type="PANTHER" id="PTHR33207">
    <property type="entry name" value="F-BOX DOMAIN CONTAINING PROTEIN-RELATED"/>
    <property type="match status" value="1"/>
</dbReference>
<proteinExistence type="predicted"/>
<dbReference type="EMBL" id="NCVQ01000001">
    <property type="protein sequence ID" value="PWZ58739.1"/>
    <property type="molecule type" value="Genomic_DNA"/>
</dbReference>
<dbReference type="OrthoDB" id="636275at2759"/>
<dbReference type="InterPro" id="IPR036047">
    <property type="entry name" value="F-box-like_dom_sf"/>
</dbReference>
<feature type="domain" description="F-box protein AT5G49610-like beta-propeller" evidence="2">
    <location>
        <begin position="124"/>
        <end position="400"/>
    </location>
</feature>
<reference evidence="3" key="1">
    <citation type="journal article" date="2018" name="Nat. Genet.">
        <title>Extensive intraspecific gene order and gene structural variations between Mo17 and other maize genomes.</title>
        <authorList>
            <person name="Sun S."/>
            <person name="Zhou Y."/>
            <person name="Chen J."/>
            <person name="Shi J."/>
            <person name="Zhao H."/>
            <person name="Zhao H."/>
            <person name="Song W."/>
            <person name="Zhang M."/>
            <person name="Cui Y."/>
            <person name="Dong X."/>
            <person name="Liu H."/>
            <person name="Ma X."/>
            <person name="Jiao Y."/>
            <person name="Wang B."/>
            <person name="Wei X."/>
            <person name="Stein J.C."/>
            <person name="Glaubitz J.C."/>
            <person name="Lu F."/>
            <person name="Yu G."/>
            <person name="Liang C."/>
            <person name="Fengler K."/>
            <person name="Li B."/>
            <person name="Rafalski A."/>
            <person name="Schnable P.S."/>
            <person name="Ware D.H."/>
            <person name="Buckler E.S."/>
            <person name="Lai J."/>
        </authorList>
    </citation>
    <scope>NUCLEOTIDE SEQUENCE [LARGE SCALE GENOMIC DNA]</scope>
    <source>
        <tissue evidence="3">Seedling</tissue>
    </source>
</reference>
<dbReference type="RefSeq" id="NP_001149164.2">
    <property type="nucleotide sequence ID" value="NM_001155692.2"/>
</dbReference>
<feature type="region of interest" description="Disordered" evidence="1">
    <location>
        <begin position="1"/>
        <end position="20"/>
    </location>
</feature>
<name>A0A8J8YAF5_MAIZE</name>
<dbReference type="KEGG" id="zma:100282786"/>
<feature type="compositionally biased region" description="Basic and acidic residues" evidence="1">
    <location>
        <begin position="1"/>
        <end position="10"/>
    </location>
</feature>
<protein>
    <recommendedName>
        <fullName evidence="2">F-box protein AT5G49610-like beta-propeller domain-containing protein</fullName>
    </recommendedName>
</protein>